<keyword evidence="2" id="KW-1185">Reference proteome</keyword>
<protein>
    <recommendedName>
        <fullName evidence="3">SGNH hydrolase-type esterase domain-containing protein</fullName>
    </recommendedName>
</protein>
<accession>A0ABT8ZV31</accession>
<dbReference type="SUPFAM" id="SSF52266">
    <property type="entry name" value="SGNH hydrolase"/>
    <property type="match status" value="1"/>
</dbReference>
<evidence type="ECO:0008006" key="3">
    <source>
        <dbReference type="Google" id="ProtNLM"/>
    </source>
</evidence>
<reference evidence="1" key="1">
    <citation type="submission" date="2023-07" db="EMBL/GenBank/DDBJ databases">
        <authorList>
            <person name="Kim M.K."/>
        </authorList>
    </citation>
    <scope>NUCLEOTIDE SEQUENCE</scope>
    <source>
        <strain evidence="1">CA1-15</strain>
    </source>
</reference>
<dbReference type="Proteomes" id="UP001176468">
    <property type="component" value="Unassembled WGS sequence"/>
</dbReference>
<proteinExistence type="predicted"/>
<gene>
    <name evidence="1" type="ORF">Q5H94_01900</name>
</gene>
<dbReference type="Gene3D" id="3.40.50.1110">
    <property type="entry name" value="SGNH hydrolase"/>
    <property type="match status" value="1"/>
</dbReference>
<sequence length="398" mass="41692">MALDFAYPIVDASLFWHQGRPAGASTLPMALVAASGATPAYFPVGANSRLKCSSAATEVEIGYVSTTNANNRVGVLHSGRVWPAGTANAGVGRLRFTLPQGVKSFELVTPYQHAAGRYSAGQGTPFGVWITEVRANAAITFAAPPNPTSYTRRIVVLADSIGGAYGRYQALQGWIGIGQNGLHIKSLTSAQGYKGAYNAGTAYALGDWVLFNGRIERSLAAQTGASPASSPSTWTVDGIDGLVTAYRSWGSKTIEDDWDTAPKRAEHAAFIAAFAPTVVMPALGSNDYALPSVPTRASVLTNATGMVDAIRSANSAAAQVMPLPILRGANGVEIANSQSWTLADLRSDLSGLTSGRAWLDVFGGASAIPVGKLADFTHPTTIGQRDLGDLYWRRAVNS</sequence>
<evidence type="ECO:0000313" key="2">
    <source>
        <dbReference type="Proteomes" id="UP001176468"/>
    </source>
</evidence>
<name>A0ABT8ZV31_9SPHN</name>
<comment type="caution">
    <text evidence="1">The sequence shown here is derived from an EMBL/GenBank/DDBJ whole genome shotgun (WGS) entry which is preliminary data.</text>
</comment>
<organism evidence="1 2">
    <name type="scientific">Sphingomonas immobilis</name>
    <dbReference type="NCBI Taxonomy" id="3063997"/>
    <lineage>
        <taxon>Bacteria</taxon>
        <taxon>Pseudomonadati</taxon>
        <taxon>Pseudomonadota</taxon>
        <taxon>Alphaproteobacteria</taxon>
        <taxon>Sphingomonadales</taxon>
        <taxon>Sphingomonadaceae</taxon>
        <taxon>Sphingomonas</taxon>
    </lineage>
</organism>
<dbReference type="InterPro" id="IPR036514">
    <property type="entry name" value="SGNH_hydro_sf"/>
</dbReference>
<dbReference type="RefSeq" id="WP_304559466.1">
    <property type="nucleotide sequence ID" value="NZ_JAUQSZ010000001.1"/>
</dbReference>
<dbReference type="EMBL" id="JAUQSZ010000001">
    <property type="protein sequence ID" value="MDO7841067.1"/>
    <property type="molecule type" value="Genomic_DNA"/>
</dbReference>
<evidence type="ECO:0000313" key="1">
    <source>
        <dbReference type="EMBL" id="MDO7841067.1"/>
    </source>
</evidence>